<evidence type="ECO:0000313" key="3">
    <source>
        <dbReference type="Proteomes" id="UP000215914"/>
    </source>
</evidence>
<gene>
    <name evidence="2" type="ORF">HanXRQr2_Chr06g0256671</name>
</gene>
<name>A0A9K3ISW0_HELAN</name>
<reference evidence="2" key="1">
    <citation type="journal article" date="2017" name="Nature">
        <title>The sunflower genome provides insights into oil metabolism, flowering and Asterid evolution.</title>
        <authorList>
            <person name="Badouin H."/>
            <person name="Gouzy J."/>
            <person name="Grassa C.J."/>
            <person name="Murat F."/>
            <person name="Staton S.E."/>
            <person name="Cottret L."/>
            <person name="Lelandais-Briere C."/>
            <person name="Owens G.L."/>
            <person name="Carrere S."/>
            <person name="Mayjonade B."/>
            <person name="Legrand L."/>
            <person name="Gill N."/>
            <person name="Kane N.C."/>
            <person name="Bowers J.E."/>
            <person name="Hubner S."/>
            <person name="Bellec A."/>
            <person name="Berard A."/>
            <person name="Berges H."/>
            <person name="Blanchet N."/>
            <person name="Boniface M.C."/>
            <person name="Brunel D."/>
            <person name="Catrice O."/>
            <person name="Chaidir N."/>
            <person name="Claudel C."/>
            <person name="Donnadieu C."/>
            <person name="Faraut T."/>
            <person name="Fievet G."/>
            <person name="Helmstetter N."/>
            <person name="King M."/>
            <person name="Knapp S.J."/>
            <person name="Lai Z."/>
            <person name="Le Paslier M.C."/>
            <person name="Lippi Y."/>
            <person name="Lorenzon L."/>
            <person name="Mandel J.R."/>
            <person name="Marage G."/>
            <person name="Marchand G."/>
            <person name="Marquand E."/>
            <person name="Bret-Mestries E."/>
            <person name="Morien E."/>
            <person name="Nambeesan S."/>
            <person name="Nguyen T."/>
            <person name="Pegot-Espagnet P."/>
            <person name="Pouilly N."/>
            <person name="Raftis F."/>
            <person name="Sallet E."/>
            <person name="Schiex T."/>
            <person name="Thomas J."/>
            <person name="Vandecasteele C."/>
            <person name="Vares D."/>
            <person name="Vear F."/>
            <person name="Vautrin S."/>
            <person name="Crespi M."/>
            <person name="Mangin B."/>
            <person name="Burke J.M."/>
            <person name="Salse J."/>
            <person name="Munos S."/>
            <person name="Vincourt P."/>
            <person name="Rieseberg L.H."/>
            <person name="Langlade N.B."/>
        </authorList>
    </citation>
    <scope>NUCLEOTIDE SEQUENCE</scope>
    <source>
        <tissue evidence="2">Leaves</tissue>
    </source>
</reference>
<reference evidence="2" key="2">
    <citation type="submission" date="2020-06" db="EMBL/GenBank/DDBJ databases">
        <title>Helianthus annuus Genome sequencing and assembly Release 2.</title>
        <authorList>
            <person name="Gouzy J."/>
            <person name="Langlade N."/>
            <person name="Munos S."/>
        </authorList>
    </citation>
    <scope>NUCLEOTIDE SEQUENCE</scope>
    <source>
        <tissue evidence="2">Leaves</tissue>
    </source>
</reference>
<evidence type="ECO:0000313" key="2">
    <source>
        <dbReference type="EMBL" id="KAF5802187.1"/>
    </source>
</evidence>
<dbReference type="Gramene" id="mRNA:HanXRQr2_Chr06g0256671">
    <property type="protein sequence ID" value="CDS:HanXRQr2_Chr06g0256671.1"/>
    <property type="gene ID" value="HanXRQr2_Chr06g0256671"/>
</dbReference>
<comment type="caution">
    <text evidence="2">The sequence shown here is derived from an EMBL/GenBank/DDBJ whole genome shotgun (WGS) entry which is preliminary data.</text>
</comment>
<keyword evidence="3" id="KW-1185">Reference proteome</keyword>
<evidence type="ECO:0000256" key="1">
    <source>
        <dbReference type="SAM" id="MobiDB-lite"/>
    </source>
</evidence>
<protein>
    <submittedName>
        <fullName evidence="2">Uncharacterized protein</fullName>
    </submittedName>
</protein>
<dbReference type="AlphaFoldDB" id="A0A9K3ISW0"/>
<feature type="compositionally biased region" description="Basic and acidic residues" evidence="1">
    <location>
        <begin position="134"/>
        <end position="150"/>
    </location>
</feature>
<dbReference type="Proteomes" id="UP000215914">
    <property type="component" value="Unassembled WGS sequence"/>
</dbReference>
<proteinExistence type="predicted"/>
<feature type="region of interest" description="Disordered" evidence="1">
    <location>
        <begin position="121"/>
        <end position="150"/>
    </location>
</feature>
<sequence>MHWFNSRQMWGPTSVSCIVGRFVSFIQSGRISPVVAKATRLPKGRGPRPKPNLMHKIKRLRTFLMIRQAETGLSMEEMPQKGVLKNQDLLRHHLQLGVRSCIEEYTATSWMTFHPRWIHSTSSNNKGPKFGRAKKLEMPLEKPRDKDGRI</sequence>
<dbReference type="EMBL" id="MNCJ02000321">
    <property type="protein sequence ID" value="KAF5802187.1"/>
    <property type="molecule type" value="Genomic_DNA"/>
</dbReference>
<accession>A0A9K3ISW0</accession>
<organism evidence="2 3">
    <name type="scientific">Helianthus annuus</name>
    <name type="common">Common sunflower</name>
    <dbReference type="NCBI Taxonomy" id="4232"/>
    <lineage>
        <taxon>Eukaryota</taxon>
        <taxon>Viridiplantae</taxon>
        <taxon>Streptophyta</taxon>
        <taxon>Embryophyta</taxon>
        <taxon>Tracheophyta</taxon>
        <taxon>Spermatophyta</taxon>
        <taxon>Magnoliopsida</taxon>
        <taxon>eudicotyledons</taxon>
        <taxon>Gunneridae</taxon>
        <taxon>Pentapetalae</taxon>
        <taxon>asterids</taxon>
        <taxon>campanulids</taxon>
        <taxon>Asterales</taxon>
        <taxon>Asteraceae</taxon>
        <taxon>Asteroideae</taxon>
        <taxon>Heliantheae alliance</taxon>
        <taxon>Heliantheae</taxon>
        <taxon>Helianthus</taxon>
    </lineage>
</organism>